<keyword evidence="3" id="KW-0433">Leucine-rich repeat</keyword>
<dbReference type="EMBL" id="CALNXI010001636">
    <property type="protein sequence ID" value="CAH3173845.1"/>
    <property type="molecule type" value="Genomic_DNA"/>
</dbReference>
<evidence type="ECO:0000256" key="9">
    <source>
        <dbReference type="ARBA" id="ARBA00023170"/>
    </source>
</evidence>
<dbReference type="SMART" id="SM00369">
    <property type="entry name" value="LRR_TYP"/>
    <property type="match status" value="11"/>
</dbReference>
<evidence type="ECO:0000256" key="3">
    <source>
        <dbReference type="ARBA" id="ARBA00022614"/>
    </source>
</evidence>
<dbReference type="PROSITE" id="PS51450">
    <property type="entry name" value="LRR"/>
    <property type="match status" value="4"/>
</dbReference>
<keyword evidence="9" id="KW-0675">Receptor</keyword>
<dbReference type="InterPro" id="IPR032675">
    <property type="entry name" value="LRR_dom_sf"/>
</dbReference>
<dbReference type="InterPro" id="IPR000276">
    <property type="entry name" value="GPCR_Rhodpsn"/>
</dbReference>
<dbReference type="Gene3D" id="1.20.1070.10">
    <property type="entry name" value="Rhodopsin 7-helix transmembrane proteins"/>
    <property type="match status" value="1"/>
</dbReference>
<feature type="transmembrane region" description="Helical" evidence="11">
    <location>
        <begin position="624"/>
        <end position="645"/>
    </location>
</feature>
<dbReference type="SMART" id="SM00365">
    <property type="entry name" value="LRR_SD22"/>
    <property type="match status" value="6"/>
</dbReference>
<keyword evidence="15" id="KW-1185">Reference proteome</keyword>
<evidence type="ECO:0000256" key="4">
    <source>
        <dbReference type="ARBA" id="ARBA00022692"/>
    </source>
</evidence>
<dbReference type="InterPro" id="IPR017452">
    <property type="entry name" value="GPCR_Rhodpsn_7TM"/>
</dbReference>
<evidence type="ECO:0000259" key="13">
    <source>
        <dbReference type="PROSITE" id="PS50262"/>
    </source>
</evidence>
<dbReference type="InterPro" id="IPR002131">
    <property type="entry name" value="Gphrmn_rcpt_fam"/>
</dbReference>
<reference evidence="14 15" key="1">
    <citation type="submission" date="2022-05" db="EMBL/GenBank/DDBJ databases">
        <authorList>
            <consortium name="Genoscope - CEA"/>
            <person name="William W."/>
        </authorList>
    </citation>
    <scope>NUCLEOTIDE SEQUENCE [LARGE SCALE GENOMIC DNA]</scope>
</reference>
<evidence type="ECO:0000256" key="7">
    <source>
        <dbReference type="ARBA" id="ARBA00023040"/>
    </source>
</evidence>
<protein>
    <recommendedName>
        <fullName evidence="13">G-protein coupled receptors family 1 profile domain-containing protein</fullName>
    </recommendedName>
</protein>
<keyword evidence="10" id="KW-0807">Transducer</keyword>
<feature type="transmembrane region" description="Helical" evidence="11">
    <location>
        <begin position="669"/>
        <end position="689"/>
    </location>
</feature>
<evidence type="ECO:0000256" key="1">
    <source>
        <dbReference type="ARBA" id="ARBA00004651"/>
    </source>
</evidence>
<dbReference type="InterPro" id="IPR001611">
    <property type="entry name" value="Leu-rich_rpt"/>
</dbReference>
<comment type="subcellular location">
    <subcellularLocation>
        <location evidence="1">Cell membrane</location>
        <topology evidence="1">Multi-pass membrane protein</topology>
    </subcellularLocation>
</comment>
<keyword evidence="8 11" id="KW-0472">Membrane</keyword>
<keyword evidence="6 11" id="KW-1133">Transmembrane helix</keyword>
<keyword evidence="2" id="KW-1003">Cell membrane</keyword>
<evidence type="ECO:0000256" key="6">
    <source>
        <dbReference type="ARBA" id="ARBA00022989"/>
    </source>
</evidence>
<evidence type="ECO:0000313" key="15">
    <source>
        <dbReference type="Proteomes" id="UP001159427"/>
    </source>
</evidence>
<dbReference type="SUPFAM" id="SSF81321">
    <property type="entry name" value="Family A G protein-coupled receptor-like"/>
    <property type="match status" value="1"/>
</dbReference>
<evidence type="ECO:0000256" key="8">
    <source>
        <dbReference type="ARBA" id="ARBA00023136"/>
    </source>
</evidence>
<feature type="transmembrane region" description="Helical" evidence="11">
    <location>
        <begin position="797"/>
        <end position="820"/>
    </location>
</feature>
<feature type="transmembrane region" description="Helical" evidence="11">
    <location>
        <begin position="591"/>
        <end position="612"/>
    </location>
</feature>
<proteinExistence type="predicted"/>
<feature type="transmembrane region" description="Helical" evidence="11">
    <location>
        <begin position="832"/>
        <end position="851"/>
    </location>
</feature>
<feature type="domain" description="G-protein coupled receptors family 1 profile" evidence="13">
    <location>
        <begin position="603"/>
        <end position="849"/>
    </location>
</feature>
<dbReference type="Pfam" id="PF13855">
    <property type="entry name" value="LRR_8"/>
    <property type="match status" value="4"/>
</dbReference>
<dbReference type="PROSITE" id="PS00237">
    <property type="entry name" value="G_PROTEIN_RECEP_F1_1"/>
    <property type="match status" value="1"/>
</dbReference>
<dbReference type="SUPFAM" id="SSF52058">
    <property type="entry name" value="L domain-like"/>
    <property type="match status" value="2"/>
</dbReference>
<accession>A0ABN8R481</accession>
<feature type="signal peptide" evidence="12">
    <location>
        <begin position="1"/>
        <end position="23"/>
    </location>
</feature>
<gene>
    <name evidence="14" type="ORF">PEVE_00009253</name>
</gene>
<feature type="chain" id="PRO_5045587710" description="G-protein coupled receptors family 1 profile domain-containing protein" evidence="12">
    <location>
        <begin position="24"/>
        <end position="951"/>
    </location>
</feature>
<dbReference type="Gene3D" id="3.80.10.10">
    <property type="entry name" value="Ribonuclease Inhibitor"/>
    <property type="match status" value="2"/>
</dbReference>
<evidence type="ECO:0000256" key="2">
    <source>
        <dbReference type="ARBA" id="ARBA00022475"/>
    </source>
</evidence>
<keyword evidence="7" id="KW-0297">G-protein coupled receptor</keyword>
<dbReference type="Proteomes" id="UP001159427">
    <property type="component" value="Unassembled WGS sequence"/>
</dbReference>
<evidence type="ECO:0000256" key="11">
    <source>
        <dbReference type="SAM" id="Phobius"/>
    </source>
</evidence>
<evidence type="ECO:0000256" key="10">
    <source>
        <dbReference type="ARBA" id="ARBA00023224"/>
    </source>
</evidence>
<dbReference type="PROSITE" id="PS50262">
    <property type="entry name" value="G_PROTEIN_RECEP_F1_2"/>
    <property type="match status" value="1"/>
</dbReference>
<dbReference type="Pfam" id="PF00001">
    <property type="entry name" value="7tm_1"/>
    <property type="match status" value="1"/>
</dbReference>
<dbReference type="PANTHER" id="PTHR24372:SF82">
    <property type="entry name" value="RICKETS"/>
    <property type="match status" value="1"/>
</dbReference>
<organism evidence="14 15">
    <name type="scientific">Porites evermanni</name>
    <dbReference type="NCBI Taxonomy" id="104178"/>
    <lineage>
        <taxon>Eukaryota</taxon>
        <taxon>Metazoa</taxon>
        <taxon>Cnidaria</taxon>
        <taxon>Anthozoa</taxon>
        <taxon>Hexacorallia</taxon>
        <taxon>Scleractinia</taxon>
        <taxon>Fungiina</taxon>
        <taxon>Poritidae</taxon>
        <taxon>Porites</taxon>
    </lineage>
</organism>
<comment type="caution">
    <text evidence="14">The sequence shown here is derived from an EMBL/GenBank/DDBJ whole genome shotgun (WGS) entry which is preliminary data.</text>
</comment>
<keyword evidence="4 11" id="KW-0812">Transmembrane</keyword>
<keyword evidence="5" id="KW-0677">Repeat</keyword>
<dbReference type="PRINTS" id="PR00237">
    <property type="entry name" value="GPCRRHODOPSN"/>
</dbReference>
<keyword evidence="12" id="KW-0732">Signal</keyword>
<feature type="transmembrane region" description="Helical" evidence="11">
    <location>
        <begin position="752"/>
        <end position="776"/>
    </location>
</feature>
<feature type="transmembrane region" description="Helical" evidence="11">
    <location>
        <begin position="710"/>
        <end position="732"/>
    </location>
</feature>
<name>A0ABN8R481_9CNID</name>
<evidence type="ECO:0000256" key="12">
    <source>
        <dbReference type="SAM" id="SignalP"/>
    </source>
</evidence>
<sequence>MAMLWTLIAVYFALIINIERTQCWGFSPIHGKCGPCVCWRTKSEVKANCARRNLTAIPDEIPDNVTDLDLSDNMIDELTESAFANFTSLTTLSLKMNNLRTCPVLSLKSLNDLYLTGNKLQSVPADSFRNARNINHLWLDDNDLTEVPKDAFEKLKHLEFLSLDQNKIRIIKNNSFHQLSKLKSLLLFNNSLEEIEVEGFHGLRSLEALNLGFNNLSSMSASLQHMRNLQILELHSNPITHIPDYAFRGMKKLADLRLTWERVNTVGHNAFVSLPSLTRLSLVSVKLVKFPNLTGTTRLQELTVSFCEIRELPEDLCQKQKDLVDLTLNFNKIVRIPDLSGCSSLSVLKIEHNNIKSIGSSLRNLRILKDLTLKGNKIRKLESRTFEGVTNLETLNLAKNEINFIADDVFAPFKMIKILDLSYNSFPVLPTKGLKTLQTLKIRDNRELKEIHAADLPSIRLVEAHYPYHCCEFRKEKKEKKQALPQGNWDKTHDSWTWDEVVYLRNSYGEENRTESTIDDISGLGSGEMDPVLIEGSSNSEIQDPVTDASGHTSNIIVIEEDDNHEVTCTPEPADPFFPCDDLMDVTFLRVVVWIVFLLALLGNAAVVFVIVTRSSRIDVSRFLICNLAVADLCMGVYLGFLAIVDTSTRGNFRSYGVEWQLSSGCKTAGFLAVLSSETSVFTLTVITVERYIAITHALDISKKMTLKKTGIVMLIGWVFALIFATLPLFRVSDYTKFSVCLPFETGDLKSLAYVMSLLIINGTAFLVILTCYVKIYVTIRGSNAWNTNDFKTAQKMALLIFTDFACWAPITFLSIAAAFGGEFVSLKWAKILTVCVFPLNSCANPFLYAISTAQFKRDCMSFCRRVKTSQIPKLTSSRRKFSISSAEMRRNSQVSSSNGLEGMIAKLRAGGRRNSLPASMKLMVLQPETSKSLEFPQKDKQVIVERVTAL</sequence>
<evidence type="ECO:0000313" key="14">
    <source>
        <dbReference type="EMBL" id="CAH3173845.1"/>
    </source>
</evidence>
<dbReference type="PANTHER" id="PTHR24372">
    <property type="entry name" value="GLYCOPROTEIN HORMONE RECEPTOR"/>
    <property type="match status" value="1"/>
</dbReference>
<dbReference type="InterPro" id="IPR003591">
    <property type="entry name" value="Leu-rich_rpt_typical-subtyp"/>
</dbReference>
<evidence type="ECO:0000256" key="5">
    <source>
        <dbReference type="ARBA" id="ARBA00022737"/>
    </source>
</evidence>
<dbReference type="CDD" id="cd15136">
    <property type="entry name" value="7tmA_Glyco_hormone_R"/>
    <property type="match status" value="1"/>
</dbReference>
<dbReference type="PRINTS" id="PR00373">
    <property type="entry name" value="GLYCHORMONER"/>
</dbReference>